<dbReference type="AlphaFoldDB" id="A0A162P6U6"/>
<name>A0A162P6U6_9BURK</name>
<organism evidence="1 4">
    <name type="scientific">Hydrogenophaga crassostreae</name>
    <dbReference type="NCBI Taxonomy" id="1763535"/>
    <lineage>
        <taxon>Bacteria</taxon>
        <taxon>Pseudomonadati</taxon>
        <taxon>Pseudomonadota</taxon>
        <taxon>Betaproteobacteria</taxon>
        <taxon>Burkholderiales</taxon>
        <taxon>Comamonadaceae</taxon>
        <taxon>Hydrogenophaga</taxon>
    </lineage>
</organism>
<proteinExistence type="predicted"/>
<accession>A0A162P6U6</accession>
<dbReference type="Proteomes" id="UP000185680">
    <property type="component" value="Chromosome"/>
</dbReference>
<dbReference type="EMBL" id="CP017476">
    <property type="protein sequence ID" value="AOW13627.1"/>
    <property type="molecule type" value="Genomic_DNA"/>
</dbReference>
<gene>
    <name evidence="1" type="ORF">LPB072_12980</name>
    <name evidence="2" type="ORF">LPB72_11600</name>
</gene>
<evidence type="ECO:0000313" key="1">
    <source>
        <dbReference type="EMBL" id="AOW13627.1"/>
    </source>
</evidence>
<dbReference type="Proteomes" id="UP000185657">
    <property type="component" value="Unassembled WGS sequence"/>
</dbReference>
<keyword evidence="3" id="KW-1185">Reference proteome</keyword>
<dbReference type="EMBL" id="LVWD01000013">
    <property type="protein sequence ID" value="OAD41924.1"/>
    <property type="molecule type" value="Genomic_DNA"/>
</dbReference>
<evidence type="ECO:0000313" key="3">
    <source>
        <dbReference type="Proteomes" id="UP000185657"/>
    </source>
</evidence>
<reference evidence="1 4" key="2">
    <citation type="submission" date="2016-10" db="EMBL/GenBank/DDBJ databases">
        <title>Hydorgenophaga sp. LPB0072 isolated from gastropod.</title>
        <authorList>
            <person name="Kim E."/>
            <person name="Yi H."/>
        </authorList>
    </citation>
    <scope>NUCLEOTIDE SEQUENCE [LARGE SCALE GENOMIC DNA]</scope>
    <source>
        <strain evidence="1 4">LPB0072</strain>
    </source>
</reference>
<evidence type="ECO:0000313" key="4">
    <source>
        <dbReference type="Proteomes" id="UP000185680"/>
    </source>
</evidence>
<sequence>MGAPDDNGLLSHPALAKRCSKRGAGMAEARAVDGCRGSQQSINCSGARQVLVLKRIPMKNSSDGVEHRQD</sequence>
<reference evidence="2 3" key="1">
    <citation type="submission" date="2016-02" db="EMBL/GenBank/DDBJ databases">
        <title>Draft genome sequence of Hydrogenophaga sp. LPB0072.</title>
        <authorList>
            <person name="Shin S.-K."/>
            <person name="Yi H."/>
        </authorList>
    </citation>
    <scope>NUCLEOTIDE SEQUENCE [LARGE SCALE GENOMIC DNA]</scope>
    <source>
        <strain evidence="2 3">LPB0072</strain>
    </source>
</reference>
<evidence type="ECO:0000313" key="2">
    <source>
        <dbReference type="EMBL" id="OAD41924.1"/>
    </source>
</evidence>
<protein>
    <submittedName>
        <fullName evidence="1">Uncharacterized protein</fullName>
    </submittedName>
</protein>
<dbReference type="KEGG" id="hyl:LPB072_12980"/>